<organism evidence="2 3">
    <name type="scientific">Rhodococcoides kyotonense</name>
    <dbReference type="NCBI Taxonomy" id="398843"/>
    <lineage>
        <taxon>Bacteria</taxon>
        <taxon>Bacillati</taxon>
        <taxon>Actinomycetota</taxon>
        <taxon>Actinomycetes</taxon>
        <taxon>Mycobacteriales</taxon>
        <taxon>Nocardiaceae</taxon>
        <taxon>Rhodococcoides</taxon>
    </lineage>
</organism>
<dbReference type="EMBL" id="LVHI01000012">
    <property type="protein sequence ID" value="OAK54834.1"/>
    <property type="molecule type" value="Genomic_DNA"/>
</dbReference>
<feature type="transmembrane region" description="Helical" evidence="1">
    <location>
        <begin position="125"/>
        <end position="142"/>
    </location>
</feature>
<feature type="transmembrane region" description="Helical" evidence="1">
    <location>
        <begin position="73"/>
        <end position="91"/>
    </location>
</feature>
<reference evidence="2 3" key="1">
    <citation type="submission" date="2016-03" db="EMBL/GenBank/DDBJ databases">
        <title>Genome sequence of Rhodococcus kyotonensis KB10.</title>
        <authorList>
            <person name="Jeong H."/>
            <person name="Hong C.E."/>
            <person name="Jo S.H."/>
            <person name="Park J.M."/>
        </authorList>
    </citation>
    <scope>NUCLEOTIDE SEQUENCE [LARGE SCALE GENOMIC DNA]</scope>
    <source>
        <strain evidence="2 3">KB10</strain>
    </source>
</reference>
<evidence type="ECO:0000256" key="1">
    <source>
        <dbReference type="SAM" id="Phobius"/>
    </source>
</evidence>
<comment type="caution">
    <text evidence="2">The sequence shown here is derived from an EMBL/GenBank/DDBJ whole genome shotgun (WGS) entry which is preliminary data.</text>
</comment>
<evidence type="ECO:0000313" key="3">
    <source>
        <dbReference type="Proteomes" id="UP000077519"/>
    </source>
</evidence>
<keyword evidence="1" id="KW-0472">Membrane</keyword>
<gene>
    <name evidence="2" type="ORF">A3K89_05845</name>
</gene>
<keyword evidence="1" id="KW-1133">Transmembrane helix</keyword>
<feature type="transmembrane region" description="Helical" evidence="1">
    <location>
        <begin position="229"/>
        <end position="247"/>
    </location>
</feature>
<feature type="transmembrane region" description="Helical" evidence="1">
    <location>
        <begin position="347"/>
        <end position="367"/>
    </location>
</feature>
<evidence type="ECO:0000313" key="2">
    <source>
        <dbReference type="EMBL" id="OAK54834.1"/>
    </source>
</evidence>
<feature type="transmembrane region" description="Helical" evidence="1">
    <location>
        <begin position="387"/>
        <end position="407"/>
    </location>
</feature>
<name>A0A177YH12_9NOCA</name>
<feature type="transmembrane region" description="Helical" evidence="1">
    <location>
        <begin position="195"/>
        <end position="217"/>
    </location>
</feature>
<protein>
    <submittedName>
        <fullName evidence="2">Uncharacterized protein</fullName>
    </submittedName>
</protein>
<sequence length="426" mass="43322">MSSNAARRLLALLTVFAGAFVAAVTLTTSVPRNFAFVAGGDRLDVFLGSAASAAALGSVVAVVTTLAVRRARWALASIALGVALVVASSAGGDLWALHPRAAAAGLILGGAAALSGAGDRRTAQCSLVLGLLVGVTLAAPIVDVPLRYAEYEYMAEPAPQTYYWIIVGVLALLLAAAAWVSPFGAIETAQARVRILLVGIVVPLVGLVLYWLFVRAVDSLGADGTMQKRWLLGLLVVPLLVGAAFTLPRRTGSIVLVALAFVAASSTSSLEASATGVFVVCLLVGLVVGMKWRLPLAALGVLAVVAATGILAGSQLDAITTVAVSAVLPLAAGVAFASLLPTESSVAVIAATTPVVVTVPIIVEFGWTAYTPLTSIEPSYAPSVWEWASTAVSVLSVIVAGAGLVLLRRRETAEPTQPPSGSVTAD</sequence>
<feature type="transmembrane region" description="Helical" evidence="1">
    <location>
        <begin position="254"/>
        <end position="270"/>
    </location>
</feature>
<keyword evidence="3" id="KW-1185">Reference proteome</keyword>
<feature type="transmembrane region" description="Helical" evidence="1">
    <location>
        <begin position="97"/>
        <end position="118"/>
    </location>
</feature>
<dbReference type="Proteomes" id="UP000077519">
    <property type="component" value="Unassembled WGS sequence"/>
</dbReference>
<feature type="transmembrane region" description="Helical" evidence="1">
    <location>
        <begin position="322"/>
        <end position="340"/>
    </location>
</feature>
<feature type="transmembrane region" description="Helical" evidence="1">
    <location>
        <begin position="45"/>
        <end position="66"/>
    </location>
</feature>
<dbReference type="RefSeq" id="WP_068425790.1">
    <property type="nucleotide sequence ID" value="NZ_LVHI01000012.1"/>
</dbReference>
<keyword evidence="1" id="KW-0812">Transmembrane</keyword>
<feature type="transmembrane region" description="Helical" evidence="1">
    <location>
        <begin position="162"/>
        <end position="183"/>
    </location>
</feature>
<feature type="transmembrane region" description="Helical" evidence="1">
    <location>
        <begin position="299"/>
        <end position="316"/>
    </location>
</feature>
<feature type="transmembrane region" description="Helical" evidence="1">
    <location>
        <begin position="276"/>
        <end position="292"/>
    </location>
</feature>
<accession>A0A177YH12</accession>
<proteinExistence type="predicted"/>
<dbReference type="AlphaFoldDB" id="A0A177YH12"/>